<dbReference type="EMBL" id="KY684103">
    <property type="protein sequence ID" value="ARF10288.1"/>
    <property type="molecule type" value="Genomic_DNA"/>
</dbReference>
<name>A0A1V0SF71_9VIRU</name>
<accession>A0A1V0SF71</accession>
<protein>
    <submittedName>
        <fullName evidence="1">Uncharacterized protein</fullName>
    </submittedName>
</protein>
<gene>
    <name evidence="1" type="ORF">Hokovirus_1_167</name>
</gene>
<evidence type="ECO:0000313" key="1">
    <source>
        <dbReference type="EMBL" id="ARF10288.1"/>
    </source>
</evidence>
<proteinExistence type="predicted"/>
<sequence length="89" mass="10777">MEQYKYICETCYVKKNQYVFFNSINDIYKHLHNNSECEKKIIKKKNYDKNISINNRNYILIDIEVDYNNNPTFSILPVYDISKKLHSCL</sequence>
<reference evidence="1" key="1">
    <citation type="journal article" date="2017" name="Science">
        <title>Giant viruses with an expanded complement of translation system components.</title>
        <authorList>
            <person name="Schulz F."/>
            <person name="Yutin N."/>
            <person name="Ivanova N.N."/>
            <person name="Ortega D.R."/>
            <person name="Lee T.K."/>
            <person name="Vierheilig J."/>
            <person name="Daims H."/>
            <person name="Horn M."/>
            <person name="Wagner M."/>
            <person name="Jensen G.J."/>
            <person name="Kyrpides N.C."/>
            <person name="Koonin E.V."/>
            <person name="Woyke T."/>
        </authorList>
    </citation>
    <scope>NUCLEOTIDE SEQUENCE</scope>
    <source>
        <strain evidence="1">HKV1</strain>
    </source>
</reference>
<organism evidence="1">
    <name type="scientific">Hokovirus HKV1</name>
    <dbReference type="NCBI Taxonomy" id="1977638"/>
    <lineage>
        <taxon>Viruses</taxon>
        <taxon>Varidnaviria</taxon>
        <taxon>Bamfordvirae</taxon>
        <taxon>Nucleocytoviricota</taxon>
        <taxon>Megaviricetes</taxon>
        <taxon>Imitervirales</taxon>
        <taxon>Mimiviridae</taxon>
        <taxon>Klosneuvirinae</taxon>
        <taxon>Hokovirus</taxon>
    </lineage>
</organism>